<keyword evidence="4 5" id="KW-0326">Glycosidase</keyword>
<dbReference type="PANTHER" id="PTHR43301">
    <property type="entry name" value="ARABINAN ENDO-1,5-ALPHA-L-ARABINOSIDASE"/>
    <property type="match status" value="1"/>
</dbReference>
<dbReference type="SUPFAM" id="SSF75005">
    <property type="entry name" value="Arabinanase/levansucrase/invertase"/>
    <property type="match status" value="1"/>
</dbReference>
<keyword evidence="3 5" id="KW-0378">Hydrolase</keyword>
<dbReference type="InterPro" id="IPR023296">
    <property type="entry name" value="Glyco_hydro_beta-prop_sf"/>
</dbReference>
<proteinExistence type="inferred from homology"/>
<organism evidence="6 7">
    <name type="scientific">Capsulimonas corticalis</name>
    <dbReference type="NCBI Taxonomy" id="2219043"/>
    <lineage>
        <taxon>Bacteria</taxon>
        <taxon>Bacillati</taxon>
        <taxon>Armatimonadota</taxon>
        <taxon>Armatimonadia</taxon>
        <taxon>Capsulimonadales</taxon>
        <taxon>Capsulimonadaceae</taxon>
        <taxon>Capsulimonas</taxon>
    </lineage>
</organism>
<dbReference type="EMBL" id="AP025739">
    <property type="protein sequence ID" value="BDI29703.1"/>
    <property type="molecule type" value="Genomic_DNA"/>
</dbReference>
<dbReference type="KEGG" id="ccot:CCAX7_17540"/>
<dbReference type="InterPro" id="IPR050727">
    <property type="entry name" value="GH43_arabinanases"/>
</dbReference>
<comment type="similarity">
    <text evidence="2 5">Belongs to the glycosyl hydrolase 43 family.</text>
</comment>
<evidence type="ECO:0000313" key="6">
    <source>
        <dbReference type="EMBL" id="BDI29703.1"/>
    </source>
</evidence>
<gene>
    <name evidence="6" type="ORF">CCAX7_17540</name>
</gene>
<sequence>MNVSILHGHRKTSSRLHIFARLTLAILLWMVMAFAGSPARATNGANGIHDPSSIVKIGSLYHIWGTGQGIIHKTSPDMVTWTDVGSVFGSGNGPSWIQTYVPGFKGFFWAPEIVWQGGKWFLYYACSLGAKPCCIGCATSSDGYNWSDQGMVVYSDNNTVYGSIDPFIWSGWVGWGSHLTGIWISPVNTSTGKLTGSKTNIINISDAEGANIIWNGGYFYCFYQRGVCCNGVNSTYTMWVARATSITGPYSGNRVFMSGSNPYYGPGQAGFWASVISYHYYDGNNNGAPTLGVSNLTFSGGWPSWNSHY</sequence>
<comment type="pathway">
    <text evidence="1">Glycan metabolism; L-arabinan degradation.</text>
</comment>
<dbReference type="AlphaFoldDB" id="A0A402D3T1"/>
<evidence type="ECO:0000256" key="5">
    <source>
        <dbReference type="RuleBase" id="RU361187"/>
    </source>
</evidence>
<protein>
    <submittedName>
        <fullName evidence="6">Arabinan endo-1,5-alpha-L-arabinosidase</fullName>
    </submittedName>
</protein>
<dbReference type="RefSeq" id="WP_165864563.1">
    <property type="nucleotide sequence ID" value="NZ_AP025739.1"/>
</dbReference>
<dbReference type="CDD" id="cd08998">
    <property type="entry name" value="GH43_Arb43a-like"/>
    <property type="match status" value="1"/>
</dbReference>
<reference evidence="6 7" key="1">
    <citation type="journal article" date="2019" name="Int. J. Syst. Evol. Microbiol.">
        <title>Capsulimonas corticalis gen. nov., sp. nov., an aerobic capsulated bacterium, of a novel bacterial order, Capsulimonadales ord. nov., of the class Armatimonadia of the phylum Armatimonadetes.</title>
        <authorList>
            <person name="Li J."/>
            <person name="Kudo C."/>
            <person name="Tonouchi A."/>
        </authorList>
    </citation>
    <scope>NUCLEOTIDE SEQUENCE [LARGE SCALE GENOMIC DNA]</scope>
    <source>
        <strain evidence="6 7">AX-7</strain>
    </source>
</reference>
<dbReference type="Proteomes" id="UP000287394">
    <property type="component" value="Chromosome"/>
</dbReference>
<dbReference type="Pfam" id="PF04616">
    <property type="entry name" value="Glyco_hydro_43"/>
    <property type="match status" value="1"/>
</dbReference>
<evidence type="ECO:0000256" key="1">
    <source>
        <dbReference type="ARBA" id="ARBA00004834"/>
    </source>
</evidence>
<keyword evidence="7" id="KW-1185">Reference proteome</keyword>
<dbReference type="InterPro" id="IPR006710">
    <property type="entry name" value="Glyco_hydro_43"/>
</dbReference>
<dbReference type="Gene3D" id="2.115.10.20">
    <property type="entry name" value="Glycosyl hydrolase domain, family 43"/>
    <property type="match status" value="1"/>
</dbReference>
<accession>A0A402D3T1</accession>
<evidence type="ECO:0000256" key="4">
    <source>
        <dbReference type="ARBA" id="ARBA00023295"/>
    </source>
</evidence>
<evidence type="ECO:0000256" key="3">
    <source>
        <dbReference type="ARBA" id="ARBA00022801"/>
    </source>
</evidence>
<dbReference type="GO" id="GO:0005975">
    <property type="term" value="P:carbohydrate metabolic process"/>
    <property type="evidence" value="ECO:0007669"/>
    <property type="project" value="InterPro"/>
</dbReference>
<dbReference type="PANTHER" id="PTHR43301:SF3">
    <property type="entry name" value="ARABINAN ENDO-1,5-ALPHA-L-ARABINOSIDASE A-RELATED"/>
    <property type="match status" value="1"/>
</dbReference>
<evidence type="ECO:0000256" key="2">
    <source>
        <dbReference type="ARBA" id="ARBA00009865"/>
    </source>
</evidence>
<dbReference type="GO" id="GO:0004553">
    <property type="term" value="F:hydrolase activity, hydrolyzing O-glycosyl compounds"/>
    <property type="evidence" value="ECO:0007669"/>
    <property type="project" value="InterPro"/>
</dbReference>
<name>A0A402D3T1_9BACT</name>
<evidence type="ECO:0000313" key="7">
    <source>
        <dbReference type="Proteomes" id="UP000287394"/>
    </source>
</evidence>